<evidence type="ECO:0000256" key="5">
    <source>
        <dbReference type="ARBA" id="ARBA00022741"/>
    </source>
</evidence>
<dbReference type="CDD" id="cd07895">
    <property type="entry name" value="Adenylation_mRNA_capping"/>
    <property type="match status" value="1"/>
</dbReference>
<dbReference type="Gene3D" id="2.40.50.140">
    <property type="entry name" value="Nucleic acid-binding proteins"/>
    <property type="match status" value="1"/>
</dbReference>
<dbReference type="GO" id="GO:0140818">
    <property type="term" value="F:mRNA 5'-triphosphate monophosphatase activity"/>
    <property type="evidence" value="ECO:0007669"/>
    <property type="project" value="UniProtKB-EC"/>
</dbReference>
<keyword evidence="2" id="KW-0507">mRNA processing</keyword>
<feature type="domain" description="mRNA capping enzyme C-terminal" evidence="15">
    <location>
        <begin position="652"/>
        <end position="715"/>
    </location>
</feature>
<evidence type="ECO:0000256" key="8">
    <source>
        <dbReference type="ARBA" id="ARBA00023134"/>
    </source>
</evidence>
<evidence type="ECO:0000256" key="9">
    <source>
        <dbReference type="ARBA" id="ARBA00023242"/>
    </source>
</evidence>
<keyword evidence="17" id="KW-1185">Reference proteome</keyword>
<dbReference type="SUPFAM" id="SSF50249">
    <property type="entry name" value="Nucleic acid-binding proteins"/>
    <property type="match status" value="1"/>
</dbReference>
<dbReference type="Gene3D" id="3.30.470.30">
    <property type="entry name" value="DNA ligase/mRNA capping enzyme"/>
    <property type="match status" value="1"/>
</dbReference>
<name>A0AAD3HF56_9STRA</name>
<keyword evidence="3" id="KW-0808">Transferase</keyword>
<evidence type="ECO:0000259" key="15">
    <source>
        <dbReference type="Pfam" id="PF03919"/>
    </source>
</evidence>
<comment type="catalytic activity">
    <reaction evidence="11">
        <text>a 5'-end triphospho-ribonucleoside in mRNA + H2O = a 5'-end diphospho-ribonucleoside in mRNA + phosphate + H(+)</text>
        <dbReference type="Rhea" id="RHEA:67004"/>
        <dbReference type="Rhea" id="RHEA-COMP:17164"/>
        <dbReference type="Rhea" id="RHEA-COMP:17165"/>
        <dbReference type="ChEBI" id="CHEBI:15377"/>
        <dbReference type="ChEBI" id="CHEBI:15378"/>
        <dbReference type="ChEBI" id="CHEBI:43474"/>
        <dbReference type="ChEBI" id="CHEBI:167616"/>
        <dbReference type="ChEBI" id="CHEBI:167618"/>
        <dbReference type="EC" id="3.6.1.74"/>
    </reaction>
    <physiologicalReaction direction="left-to-right" evidence="11">
        <dbReference type="Rhea" id="RHEA:67005"/>
    </physiologicalReaction>
</comment>
<dbReference type="InterPro" id="IPR004206">
    <property type="entry name" value="mRNA_triPase_Cet1"/>
</dbReference>
<dbReference type="SUPFAM" id="SSF56091">
    <property type="entry name" value="DNA ligase/mRNA capping enzyme, catalytic domain"/>
    <property type="match status" value="1"/>
</dbReference>
<evidence type="ECO:0000259" key="14">
    <source>
        <dbReference type="Pfam" id="PF02940"/>
    </source>
</evidence>
<dbReference type="GO" id="GO:0004651">
    <property type="term" value="F:polynucleotide 5'-phosphatase activity"/>
    <property type="evidence" value="ECO:0007669"/>
    <property type="project" value="InterPro"/>
</dbReference>
<dbReference type="InterPro" id="IPR013846">
    <property type="entry name" value="mRNA_cap_enzyme_C"/>
</dbReference>
<evidence type="ECO:0000256" key="10">
    <source>
        <dbReference type="ARBA" id="ARBA00044624"/>
    </source>
</evidence>
<reference evidence="16 17" key="1">
    <citation type="journal article" date="2021" name="Sci. Rep.">
        <title>The genome of the diatom Chaetoceros tenuissimus carries an ancient integrated fragment of an extant virus.</title>
        <authorList>
            <person name="Hongo Y."/>
            <person name="Kimura K."/>
            <person name="Takaki Y."/>
            <person name="Yoshida Y."/>
            <person name="Baba S."/>
            <person name="Kobayashi G."/>
            <person name="Nagasaki K."/>
            <person name="Hano T."/>
            <person name="Tomaru Y."/>
        </authorList>
    </citation>
    <scope>NUCLEOTIDE SEQUENCE [LARGE SCALE GENOMIC DNA]</scope>
    <source>
        <strain evidence="16 17">NIES-3715</strain>
    </source>
</reference>
<dbReference type="SUPFAM" id="SSF55154">
    <property type="entry name" value="CYTH-like phosphatases"/>
    <property type="match status" value="1"/>
</dbReference>
<comment type="catalytic activity">
    <reaction evidence="10">
        <text>a 5'-end diphospho-ribonucleoside in mRNA + GTP + H(+) = a 5'-end (5'-triphosphoguanosine)-ribonucleoside in mRNA + diphosphate</text>
        <dbReference type="Rhea" id="RHEA:67012"/>
        <dbReference type="Rhea" id="RHEA-COMP:17165"/>
        <dbReference type="Rhea" id="RHEA-COMP:17166"/>
        <dbReference type="ChEBI" id="CHEBI:15378"/>
        <dbReference type="ChEBI" id="CHEBI:33019"/>
        <dbReference type="ChEBI" id="CHEBI:37565"/>
        <dbReference type="ChEBI" id="CHEBI:167616"/>
        <dbReference type="ChEBI" id="CHEBI:167617"/>
        <dbReference type="EC" id="2.7.7.50"/>
    </reaction>
    <physiologicalReaction direction="left-to-right" evidence="10">
        <dbReference type="Rhea" id="RHEA:67013"/>
    </physiologicalReaction>
</comment>
<dbReference type="CDD" id="cd07470">
    <property type="entry name" value="CYTH-like_mRNA_RTPase"/>
    <property type="match status" value="1"/>
</dbReference>
<dbReference type="GO" id="GO:0006370">
    <property type="term" value="P:7-methylguanosine mRNA capping"/>
    <property type="evidence" value="ECO:0007669"/>
    <property type="project" value="UniProtKB-KW"/>
</dbReference>
<protein>
    <submittedName>
        <fullName evidence="16">Uncharacterized protein</fullName>
    </submittedName>
</protein>
<feature type="domain" description="mRNA capping enzyme adenylation" evidence="13">
    <location>
        <begin position="411"/>
        <end position="615"/>
    </location>
</feature>
<dbReference type="PANTHER" id="PTHR10367:SF17">
    <property type="entry name" value="MRNA-CAPPING ENZYME"/>
    <property type="match status" value="1"/>
</dbReference>
<feature type="domain" description="mRNA triphosphatase Cet1-like" evidence="14">
    <location>
        <begin position="175"/>
        <end position="302"/>
    </location>
</feature>
<dbReference type="InterPro" id="IPR012340">
    <property type="entry name" value="NA-bd_OB-fold"/>
</dbReference>
<keyword evidence="8" id="KW-0342">GTP-binding</keyword>
<evidence type="ECO:0000259" key="13">
    <source>
        <dbReference type="Pfam" id="PF01331"/>
    </source>
</evidence>
<proteinExistence type="predicted"/>
<dbReference type="GO" id="GO:0004484">
    <property type="term" value="F:mRNA guanylyltransferase activity"/>
    <property type="evidence" value="ECO:0007669"/>
    <property type="project" value="UniProtKB-EC"/>
</dbReference>
<dbReference type="Pfam" id="PF02940">
    <property type="entry name" value="mRNA_triPase"/>
    <property type="match status" value="1"/>
</dbReference>
<dbReference type="InterPro" id="IPR037009">
    <property type="entry name" value="mRNA_triPase_Cet1_sf"/>
</dbReference>
<organism evidence="16 17">
    <name type="scientific">Chaetoceros tenuissimus</name>
    <dbReference type="NCBI Taxonomy" id="426638"/>
    <lineage>
        <taxon>Eukaryota</taxon>
        <taxon>Sar</taxon>
        <taxon>Stramenopiles</taxon>
        <taxon>Ochrophyta</taxon>
        <taxon>Bacillariophyta</taxon>
        <taxon>Coscinodiscophyceae</taxon>
        <taxon>Chaetocerotophycidae</taxon>
        <taxon>Chaetocerotales</taxon>
        <taxon>Chaetocerotaceae</taxon>
        <taxon>Chaetoceros</taxon>
    </lineage>
</organism>
<dbReference type="Proteomes" id="UP001054902">
    <property type="component" value="Unassembled WGS sequence"/>
</dbReference>
<dbReference type="GO" id="GO:0005524">
    <property type="term" value="F:ATP binding"/>
    <property type="evidence" value="ECO:0007669"/>
    <property type="project" value="InterPro"/>
</dbReference>
<evidence type="ECO:0000313" key="16">
    <source>
        <dbReference type="EMBL" id="GFH60723.1"/>
    </source>
</evidence>
<evidence type="ECO:0000256" key="12">
    <source>
        <dbReference type="SAM" id="MobiDB-lite"/>
    </source>
</evidence>
<feature type="compositionally biased region" description="Polar residues" evidence="12">
    <location>
        <begin position="22"/>
        <end position="31"/>
    </location>
</feature>
<comment type="caution">
    <text evidence="16">The sequence shown here is derived from an EMBL/GenBank/DDBJ whole genome shotgun (WGS) entry which is preliminary data.</text>
</comment>
<dbReference type="Gene3D" id="3.20.100.10">
    <property type="entry name" value="mRNA triphosphatase Cet1-like"/>
    <property type="match status" value="1"/>
</dbReference>
<keyword evidence="5" id="KW-0547">Nucleotide-binding</keyword>
<keyword evidence="6" id="KW-0378">Hydrolase</keyword>
<dbReference type="PANTHER" id="PTHR10367">
    <property type="entry name" value="MRNA-CAPPING ENZYME"/>
    <property type="match status" value="1"/>
</dbReference>
<gene>
    <name evidence="16" type="ORF">CTEN210_17199</name>
</gene>
<evidence type="ECO:0000256" key="2">
    <source>
        <dbReference type="ARBA" id="ARBA00022664"/>
    </source>
</evidence>
<dbReference type="GO" id="GO:0005634">
    <property type="term" value="C:nucleus"/>
    <property type="evidence" value="ECO:0007669"/>
    <property type="project" value="UniProtKB-SubCell"/>
</dbReference>
<comment type="subcellular location">
    <subcellularLocation>
        <location evidence="1">Nucleus</location>
    </subcellularLocation>
</comment>
<keyword evidence="7" id="KW-0506">mRNA capping</keyword>
<keyword evidence="9" id="KW-0539">Nucleus</keyword>
<dbReference type="EMBL" id="BLLK01000069">
    <property type="protein sequence ID" value="GFH60723.1"/>
    <property type="molecule type" value="Genomic_DNA"/>
</dbReference>
<dbReference type="Pfam" id="PF03919">
    <property type="entry name" value="mRNA_cap_C"/>
    <property type="match status" value="1"/>
</dbReference>
<dbReference type="Pfam" id="PF01331">
    <property type="entry name" value="mRNA_cap_enzyme"/>
    <property type="match status" value="1"/>
</dbReference>
<evidence type="ECO:0000256" key="4">
    <source>
        <dbReference type="ARBA" id="ARBA00022695"/>
    </source>
</evidence>
<accession>A0AAD3HF56</accession>
<evidence type="ECO:0000256" key="3">
    <source>
        <dbReference type="ARBA" id="ARBA00022679"/>
    </source>
</evidence>
<evidence type="ECO:0000256" key="7">
    <source>
        <dbReference type="ARBA" id="ARBA00023042"/>
    </source>
</evidence>
<keyword evidence="4" id="KW-0548">Nucleotidyltransferase</keyword>
<evidence type="ECO:0000256" key="1">
    <source>
        <dbReference type="ARBA" id="ARBA00004123"/>
    </source>
</evidence>
<feature type="region of interest" description="Disordered" evidence="12">
    <location>
        <begin position="22"/>
        <end position="43"/>
    </location>
</feature>
<dbReference type="InterPro" id="IPR033469">
    <property type="entry name" value="CYTH-like_dom_sf"/>
</dbReference>
<evidence type="ECO:0000256" key="6">
    <source>
        <dbReference type="ARBA" id="ARBA00022801"/>
    </source>
</evidence>
<dbReference type="GO" id="GO:0005525">
    <property type="term" value="F:GTP binding"/>
    <property type="evidence" value="ECO:0007669"/>
    <property type="project" value="UniProtKB-KW"/>
</dbReference>
<evidence type="ECO:0000256" key="11">
    <source>
        <dbReference type="ARBA" id="ARBA00047740"/>
    </source>
</evidence>
<dbReference type="InterPro" id="IPR001339">
    <property type="entry name" value="mRNA_cap_enzyme_adenylation"/>
</dbReference>
<sequence length="768" mass="86131">MSGNKRNATSAGMMANLISKQARQNENSASHHVSRKPSNPFLAHPVDPEEALRIFLMTARTTARKNIPKGTPMPITKPFCEIEARLGILKPSFGAREMRVFPSGPKTINRNGRSVIANAFDCTPKPNLPRCNFEGGITKNNFVNWTIAGLSEASPLSSAFGLKTNGVNDSSILRNSLVEKDMVETVYSGYAENNRVCFSGEHDSGRSNPNRRGKMENKSKLCTMDIGLPSSPYDLRLGLATERILDDKVIEPPRGWTSKRLKRRRSYVRKDGSFKWQLDVTEVTTTDMNGKTTIEYEIEMELDPNSTLKLVNENDNQKANALCEGLAKQLWYMISQLNPLSDVLDVEEFLQDHPNQAAVNLALAQCGALKKFMDSRRNGGQAMFQSAITTNGKSPTPSANLMNIKFPGCMPVNFSRHNIEEVQRSGDTGGYFLSEKTDGVRYFMVFTGDTVVLVDRAMKGKQPKFKGSEDPMASVIALINAGTVLDGEVVMHRKLRRPIFIVFDVLCISDNGPVLQYPFAQRLKCLRQAGFRTKSADRDMFAESAVKDRNIPLPLVRKNFVKRIELDNLLSHVVEEKGLRTYKNGDLHNHLTDGIIFQPNLPYVCGTDTNLLKWKYLDTVTIDVQIMPPGYGRGPIDADEDALTVAVTGEDGSMVEMSRFIHLPKSELRRLEADRNETNANIAEVGLEPSTGEWYYLTMRPDKIAPNHISTVIGTLLELAECLGTEELRYRMSVPSNSRDTYRKDIRKMQKQLLDHQRKSNKELLKRK</sequence>
<dbReference type="AlphaFoldDB" id="A0AAD3HF56"/>
<evidence type="ECO:0000313" key="17">
    <source>
        <dbReference type="Proteomes" id="UP001054902"/>
    </source>
</evidence>
<dbReference type="InterPro" id="IPR051029">
    <property type="entry name" value="mRNA_Capping_Enz/RNA_Phosphat"/>
</dbReference>